<feature type="compositionally biased region" description="Basic residues" evidence="8">
    <location>
        <begin position="1"/>
        <end position="12"/>
    </location>
</feature>
<keyword evidence="7" id="KW-0234">DNA repair</keyword>
<keyword evidence="10" id="KW-1185">Reference proteome</keyword>
<comment type="cofactor">
    <cofactor evidence="7">
        <name>Mg(2+)</name>
        <dbReference type="ChEBI" id="CHEBI:18420"/>
    </cofactor>
    <cofactor evidence="7">
        <name>Mn(2+)</name>
        <dbReference type="ChEBI" id="CHEBI:29035"/>
    </cofactor>
    <text evidence="7">Probably binds two magnesium or manganese ions per subunit.</text>
</comment>
<dbReference type="Proteomes" id="UP000695022">
    <property type="component" value="Unplaced"/>
</dbReference>
<dbReference type="PROSITE" id="PS00726">
    <property type="entry name" value="AP_NUCLEASE_F1_1"/>
    <property type="match status" value="1"/>
</dbReference>
<evidence type="ECO:0000256" key="8">
    <source>
        <dbReference type="SAM" id="MobiDB-lite"/>
    </source>
</evidence>
<dbReference type="InterPro" id="IPR005135">
    <property type="entry name" value="Endo/exonuclease/phosphatase"/>
</dbReference>
<evidence type="ECO:0000256" key="7">
    <source>
        <dbReference type="RuleBase" id="RU362131"/>
    </source>
</evidence>
<reference evidence="11" key="1">
    <citation type="submission" date="2025-08" db="UniProtKB">
        <authorList>
            <consortium name="RefSeq"/>
        </authorList>
    </citation>
    <scope>IDENTIFICATION</scope>
</reference>
<evidence type="ECO:0000313" key="11">
    <source>
        <dbReference type="RefSeq" id="XP_014672642.1"/>
    </source>
</evidence>
<dbReference type="NCBIfam" id="TIGR00633">
    <property type="entry name" value="xth"/>
    <property type="match status" value="1"/>
</dbReference>
<dbReference type="GeneID" id="106813101"/>
<accession>A0ABM1EKC1</accession>
<evidence type="ECO:0000256" key="2">
    <source>
        <dbReference type="ARBA" id="ARBA00007092"/>
    </source>
</evidence>
<dbReference type="PANTHER" id="PTHR22748:SF6">
    <property type="entry name" value="DNA-(APURINIC OR APYRIMIDINIC SITE) ENDONUCLEASE"/>
    <property type="match status" value="1"/>
</dbReference>
<feature type="compositionally biased region" description="Basic and acidic residues" evidence="8">
    <location>
        <begin position="14"/>
        <end position="30"/>
    </location>
</feature>
<dbReference type="EC" id="3.1.11.2" evidence="3"/>
<gene>
    <name evidence="11" type="primary">LOC106813101</name>
</gene>
<evidence type="ECO:0000256" key="3">
    <source>
        <dbReference type="ARBA" id="ARBA00012115"/>
    </source>
</evidence>
<dbReference type="PROSITE" id="PS51435">
    <property type="entry name" value="AP_NUCLEASE_F1_4"/>
    <property type="match status" value="1"/>
</dbReference>
<dbReference type="RefSeq" id="XP_014672642.1">
    <property type="nucleotide sequence ID" value="XM_014817156.1"/>
</dbReference>
<proteinExistence type="inferred from homology"/>
<dbReference type="PANTHER" id="PTHR22748">
    <property type="entry name" value="AP ENDONUCLEASE"/>
    <property type="match status" value="1"/>
</dbReference>
<dbReference type="SUPFAM" id="SSF56219">
    <property type="entry name" value="DNase I-like"/>
    <property type="match status" value="1"/>
</dbReference>
<dbReference type="InterPro" id="IPR036691">
    <property type="entry name" value="Endo/exonu/phosph_ase_sf"/>
</dbReference>
<name>A0ABM1EKC1_PRICU</name>
<comment type="similarity">
    <text evidence="2 7">Belongs to the DNA repair enzymes AP/ExoA family.</text>
</comment>
<dbReference type="NCBIfam" id="TIGR00195">
    <property type="entry name" value="exoDNase_III"/>
    <property type="match status" value="1"/>
</dbReference>
<keyword evidence="7" id="KW-0227">DNA damage</keyword>
<dbReference type="CDD" id="cd09087">
    <property type="entry name" value="Ape1-like_AP-endo"/>
    <property type="match status" value="1"/>
</dbReference>
<keyword evidence="4 7" id="KW-0479">Metal-binding</keyword>
<protein>
    <recommendedName>
        <fullName evidence="3">exodeoxyribonuclease III</fullName>
        <ecNumber evidence="3">3.1.11.2</ecNumber>
    </recommendedName>
</protein>
<keyword evidence="6 7" id="KW-0460">Magnesium</keyword>
<keyword evidence="5" id="KW-0378">Hydrolase</keyword>
<dbReference type="InterPro" id="IPR020847">
    <property type="entry name" value="AP_endonuclease_F1_BS"/>
</dbReference>
<organism evidence="10 11">
    <name type="scientific">Priapulus caudatus</name>
    <name type="common">Priapulid worm</name>
    <dbReference type="NCBI Taxonomy" id="37621"/>
    <lineage>
        <taxon>Eukaryota</taxon>
        <taxon>Metazoa</taxon>
        <taxon>Ecdysozoa</taxon>
        <taxon>Scalidophora</taxon>
        <taxon>Priapulida</taxon>
        <taxon>Priapulimorpha</taxon>
        <taxon>Priapulimorphida</taxon>
        <taxon>Priapulidae</taxon>
        <taxon>Priapulus</taxon>
    </lineage>
</organism>
<evidence type="ECO:0000256" key="1">
    <source>
        <dbReference type="ARBA" id="ARBA00000493"/>
    </source>
</evidence>
<comment type="catalytic activity">
    <reaction evidence="1">
        <text>Exonucleolytic cleavage in the 3'- to 5'-direction to yield nucleoside 5'-phosphates.</text>
        <dbReference type="EC" id="3.1.11.2"/>
    </reaction>
</comment>
<evidence type="ECO:0000256" key="6">
    <source>
        <dbReference type="ARBA" id="ARBA00022842"/>
    </source>
</evidence>
<evidence type="ECO:0000259" key="9">
    <source>
        <dbReference type="Pfam" id="PF03372"/>
    </source>
</evidence>
<dbReference type="Pfam" id="PF03372">
    <property type="entry name" value="Exo_endo_phos"/>
    <property type="match status" value="1"/>
</dbReference>
<feature type="domain" description="Endonuclease/exonuclease/phosphatase" evidence="9">
    <location>
        <begin position="66"/>
        <end position="307"/>
    </location>
</feature>
<sequence>MEEPKKRGRAGKVKVADEEPTTKKAKKPDENAAANGAKTAPAGGATDDFSSEATCEDGRRWNFKVASWNVNGLRAWIEKGGLDYLRKENPDVFFLQETKCSKDKLPAGGERCGRLHGALAGGRQGRLLRCRDVHEDCTLSIKHGIGMSEHDKEGRAITAEYDKFFVVGVYVPNSQKKLARLDYRQKWDKDFRDYLKKLENSKPVILCGDLNVCHEEIDLARPANNHRNAGFSDEEREGFTQLLNAGFIDTYRSLHPAQAGAYTFWTYMMNARSKDIGWRLDYFVISESLLPDLCDSVIRKHTMGSDHCPIALLLAV</sequence>
<dbReference type="Gene3D" id="3.60.10.10">
    <property type="entry name" value="Endonuclease/exonuclease/phosphatase"/>
    <property type="match status" value="1"/>
</dbReference>
<evidence type="ECO:0000256" key="5">
    <source>
        <dbReference type="ARBA" id="ARBA00022801"/>
    </source>
</evidence>
<feature type="compositionally biased region" description="Low complexity" evidence="8">
    <location>
        <begin position="31"/>
        <end position="46"/>
    </location>
</feature>
<evidence type="ECO:0000313" key="10">
    <source>
        <dbReference type="Proteomes" id="UP000695022"/>
    </source>
</evidence>
<feature type="region of interest" description="Disordered" evidence="8">
    <location>
        <begin position="1"/>
        <end position="51"/>
    </location>
</feature>
<dbReference type="InterPro" id="IPR004808">
    <property type="entry name" value="AP_endonuc_1"/>
</dbReference>
<evidence type="ECO:0000256" key="4">
    <source>
        <dbReference type="ARBA" id="ARBA00022723"/>
    </source>
</evidence>